<keyword evidence="4" id="KW-1185">Reference proteome</keyword>
<feature type="coiled-coil region" evidence="1">
    <location>
        <begin position="140"/>
        <end position="191"/>
    </location>
</feature>
<evidence type="ECO:0000256" key="1">
    <source>
        <dbReference type="SAM" id="Coils"/>
    </source>
</evidence>
<evidence type="ECO:0000313" key="4">
    <source>
        <dbReference type="Proteomes" id="UP001165120"/>
    </source>
</evidence>
<proteinExistence type="predicted"/>
<sequence>MHDVIRNLGQPSNYLNKLVDSNSMNNYNDINGIITSSSTSQSILTTATTTNHANSSNTNNTRNGGKSTDNANNNTNNTKNNNSDENIIIKIHNYFDFGLDFIYDTSKSINGSCPIKKIVIHNNPINSLEFGNYEKLFCYFTGYNNKINLLQKEFNNLQKKDIKLTNNNNNINNNINNINNLNNNINNTKITPTSYSPFASDIPRPTPINSNFMSSSSSSATTTNKTATTNKTITANKTTTNIDNDFKNLDEDQFKIYKKLIFDVNTKISIE</sequence>
<organism evidence="3 4">
    <name type="scientific">Candida boidinii</name>
    <name type="common">Yeast</name>
    <dbReference type="NCBI Taxonomy" id="5477"/>
    <lineage>
        <taxon>Eukaryota</taxon>
        <taxon>Fungi</taxon>
        <taxon>Dikarya</taxon>
        <taxon>Ascomycota</taxon>
        <taxon>Saccharomycotina</taxon>
        <taxon>Pichiomycetes</taxon>
        <taxon>Pichiales</taxon>
        <taxon>Pichiaceae</taxon>
        <taxon>Ogataea</taxon>
        <taxon>Ogataea/Candida clade</taxon>
    </lineage>
</organism>
<dbReference type="AlphaFoldDB" id="A0A9W6T5R2"/>
<feature type="region of interest" description="Disordered" evidence="2">
    <location>
        <begin position="45"/>
        <end position="83"/>
    </location>
</feature>
<dbReference type="EMBL" id="BSXN01003889">
    <property type="protein sequence ID" value="GME80164.1"/>
    <property type="molecule type" value="Genomic_DNA"/>
</dbReference>
<comment type="caution">
    <text evidence="3">The sequence shown here is derived from an EMBL/GenBank/DDBJ whole genome shotgun (WGS) entry which is preliminary data.</text>
</comment>
<keyword evidence="1" id="KW-0175">Coiled coil</keyword>
<reference evidence="3" key="1">
    <citation type="submission" date="2023-04" db="EMBL/GenBank/DDBJ databases">
        <title>Candida boidinii NBRC 10035.</title>
        <authorList>
            <person name="Ichikawa N."/>
            <person name="Sato H."/>
            <person name="Tonouchi N."/>
        </authorList>
    </citation>
    <scope>NUCLEOTIDE SEQUENCE</scope>
    <source>
        <strain evidence="3">NBRC 10035</strain>
    </source>
</reference>
<protein>
    <submittedName>
        <fullName evidence="3">Unnamed protein product</fullName>
    </submittedName>
</protein>
<evidence type="ECO:0000313" key="3">
    <source>
        <dbReference type="EMBL" id="GME80164.1"/>
    </source>
</evidence>
<evidence type="ECO:0000256" key="2">
    <source>
        <dbReference type="SAM" id="MobiDB-lite"/>
    </source>
</evidence>
<dbReference type="Proteomes" id="UP001165120">
    <property type="component" value="Unassembled WGS sequence"/>
</dbReference>
<name>A0A9W6T5R2_CANBO</name>
<gene>
    <name evidence="3" type="ORF">Cboi02_000632900</name>
</gene>
<accession>A0A9W6T5R2</accession>